<sequence>MASPYEANTQRILRLLRQTFEGEGEFKEFYDGDPDQIPAFNLPCIVVDQTNEDTEAAAFGQDDTTDRLVIKVIYNKADDYASGINPNNLTSRKIRRVIGERDPDSGQYLPNTIKHALRHTGTEGITAIGSDLAIEYGQVPRLNGDKGIWTQEGHVRFSVQYSTDVVELP</sequence>
<dbReference type="EMBL" id="JAAXOQ010000012">
    <property type="protein sequence ID" value="NKY18861.1"/>
    <property type="molecule type" value="Genomic_DNA"/>
</dbReference>
<dbReference type="AlphaFoldDB" id="A0A846X175"/>
<proteinExistence type="predicted"/>
<protein>
    <submittedName>
        <fullName evidence="1">Uncharacterized protein</fullName>
    </submittedName>
</protein>
<comment type="caution">
    <text evidence="1">The sequence shown here is derived from an EMBL/GenBank/DDBJ whole genome shotgun (WGS) entry which is preliminary data.</text>
</comment>
<organism evidence="1 2">
    <name type="scientific">Tsukamurella spumae</name>
    <dbReference type="NCBI Taxonomy" id="44753"/>
    <lineage>
        <taxon>Bacteria</taxon>
        <taxon>Bacillati</taxon>
        <taxon>Actinomycetota</taxon>
        <taxon>Actinomycetes</taxon>
        <taxon>Mycobacteriales</taxon>
        <taxon>Tsukamurellaceae</taxon>
        <taxon>Tsukamurella</taxon>
    </lineage>
</organism>
<dbReference type="RefSeq" id="WP_168545887.1">
    <property type="nucleotide sequence ID" value="NZ_BAAAKS010000005.1"/>
</dbReference>
<evidence type="ECO:0000313" key="1">
    <source>
        <dbReference type="EMBL" id="NKY18861.1"/>
    </source>
</evidence>
<keyword evidence="2" id="KW-1185">Reference proteome</keyword>
<reference evidence="1 2" key="1">
    <citation type="submission" date="2020-04" db="EMBL/GenBank/DDBJ databases">
        <title>MicrobeNet Type strains.</title>
        <authorList>
            <person name="Nicholson A.C."/>
        </authorList>
    </citation>
    <scope>NUCLEOTIDE SEQUENCE [LARGE SCALE GENOMIC DNA]</scope>
    <source>
        <strain evidence="1 2">DSM 44113</strain>
    </source>
</reference>
<accession>A0A846X175</accession>
<dbReference type="Proteomes" id="UP000582646">
    <property type="component" value="Unassembled WGS sequence"/>
</dbReference>
<gene>
    <name evidence="1" type="ORF">HF999_10825</name>
</gene>
<name>A0A846X175_9ACTN</name>
<evidence type="ECO:0000313" key="2">
    <source>
        <dbReference type="Proteomes" id="UP000582646"/>
    </source>
</evidence>